<keyword evidence="3" id="KW-1185">Reference proteome</keyword>
<sequence length="234" mass="25106">MAHQEARGTAALEVQMAETEEEGGTLGAAQTEREKVVDAMEDVMVVLKEVDMEDLAVGKEVATRVAPRVVAEGTEVEVIVVKEKEGKEVEVIVVKEKEGTEVEAIVVKEKEVVPQVMVGVWVVELEDTKVELEVMAGAAVAMADKPPLYWAEASQSSSLDRADREATVGDAGFAERSVCTFERCVDSTYSAGSTDGSNTPPARRAFGSVTTRDAPNTAANSYKLRPLTWSPSTS</sequence>
<name>A0AB34JMA1_PRYPA</name>
<feature type="compositionally biased region" description="Polar residues" evidence="1">
    <location>
        <begin position="189"/>
        <end position="200"/>
    </location>
</feature>
<dbReference type="AlphaFoldDB" id="A0AB34JMA1"/>
<reference evidence="2 3" key="1">
    <citation type="journal article" date="2024" name="Science">
        <title>Giant polyketide synthase enzymes in the biosynthesis of giant marine polyether toxins.</title>
        <authorList>
            <person name="Fallon T.R."/>
            <person name="Shende V.V."/>
            <person name="Wierzbicki I.H."/>
            <person name="Pendleton A.L."/>
            <person name="Watervoot N.F."/>
            <person name="Auber R.P."/>
            <person name="Gonzalez D.J."/>
            <person name="Wisecaver J.H."/>
            <person name="Moore B.S."/>
        </authorList>
    </citation>
    <scope>NUCLEOTIDE SEQUENCE [LARGE SCALE GENOMIC DNA]</scope>
    <source>
        <strain evidence="2 3">12B1</strain>
    </source>
</reference>
<evidence type="ECO:0000313" key="3">
    <source>
        <dbReference type="Proteomes" id="UP001515480"/>
    </source>
</evidence>
<proteinExistence type="predicted"/>
<feature type="region of interest" description="Disordered" evidence="1">
    <location>
        <begin position="189"/>
        <end position="234"/>
    </location>
</feature>
<comment type="caution">
    <text evidence="2">The sequence shown here is derived from an EMBL/GenBank/DDBJ whole genome shotgun (WGS) entry which is preliminary data.</text>
</comment>
<organism evidence="2 3">
    <name type="scientific">Prymnesium parvum</name>
    <name type="common">Toxic golden alga</name>
    <dbReference type="NCBI Taxonomy" id="97485"/>
    <lineage>
        <taxon>Eukaryota</taxon>
        <taxon>Haptista</taxon>
        <taxon>Haptophyta</taxon>
        <taxon>Prymnesiophyceae</taxon>
        <taxon>Prymnesiales</taxon>
        <taxon>Prymnesiaceae</taxon>
        <taxon>Prymnesium</taxon>
    </lineage>
</organism>
<protein>
    <submittedName>
        <fullName evidence="2">Uncharacterized protein</fullName>
    </submittedName>
</protein>
<feature type="compositionally biased region" description="Polar residues" evidence="1">
    <location>
        <begin position="208"/>
        <end position="220"/>
    </location>
</feature>
<gene>
    <name evidence="2" type="ORF">AB1Y20_017615</name>
</gene>
<dbReference type="EMBL" id="JBGBPQ010000006">
    <property type="protein sequence ID" value="KAL1522635.1"/>
    <property type="molecule type" value="Genomic_DNA"/>
</dbReference>
<accession>A0AB34JMA1</accession>
<evidence type="ECO:0000313" key="2">
    <source>
        <dbReference type="EMBL" id="KAL1522635.1"/>
    </source>
</evidence>
<dbReference type="Proteomes" id="UP001515480">
    <property type="component" value="Unassembled WGS sequence"/>
</dbReference>
<evidence type="ECO:0000256" key="1">
    <source>
        <dbReference type="SAM" id="MobiDB-lite"/>
    </source>
</evidence>